<dbReference type="SUPFAM" id="SSF53474">
    <property type="entry name" value="alpha/beta-Hydrolases"/>
    <property type="match status" value="1"/>
</dbReference>
<evidence type="ECO:0000313" key="4">
    <source>
        <dbReference type="Proteomes" id="UP000266841"/>
    </source>
</evidence>
<organism evidence="3 4">
    <name type="scientific">Thalassiosira oceanica</name>
    <name type="common">Marine diatom</name>
    <dbReference type="NCBI Taxonomy" id="159749"/>
    <lineage>
        <taxon>Eukaryota</taxon>
        <taxon>Sar</taxon>
        <taxon>Stramenopiles</taxon>
        <taxon>Ochrophyta</taxon>
        <taxon>Bacillariophyta</taxon>
        <taxon>Coscinodiscophyceae</taxon>
        <taxon>Thalassiosirophycidae</taxon>
        <taxon>Thalassiosirales</taxon>
        <taxon>Thalassiosiraceae</taxon>
        <taxon>Thalassiosira</taxon>
    </lineage>
</organism>
<evidence type="ECO:0000256" key="2">
    <source>
        <dbReference type="SAM" id="Phobius"/>
    </source>
</evidence>
<gene>
    <name evidence="3" type="ORF">THAOC_04638</name>
</gene>
<name>K0T9I9_THAOC</name>
<dbReference type="OrthoDB" id="6431331at2759"/>
<reference evidence="3 4" key="1">
    <citation type="journal article" date="2012" name="Genome Biol.">
        <title>Genome and low-iron response of an oceanic diatom adapted to chronic iron limitation.</title>
        <authorList>
            <person name="Lommer M."/>
            <person name="Specht M."/>
            <person name="Roy A.S."/>
            <person name="Kraemer L."/>
            <person name="Andreson R."/>
            <person name="Gutowska M.A."/>
            <person name="Wolf J."/>
            <person name="Bergner S.V."/>
            <person name="Schilhabel M.B."/>
            <person name="Klostermeier U.C."/>
            <person name="Beiko R.G."/>
            <person name="Rosenstiel P."/>
            <person name="Hippler M."/>
            <person name="Laroche J."/>
        </authorList>
    </citation>
    <scope>NUCLEOTIDE SEQUENCE [LARGE SCALE GENOMIC DNA]</scope>
    <source>
        <strain evidence="3 4">CCMP1005</strain>
    </source>
</reference>
<dbReference type="EMBL" id="AGNL01004258">
    <property type="protein sequence ID" value="EJK73724.1"/>
    <property type="molecule type" value="Genomic_DNA"/>
</dbReference>
<accession>K0T9I9</accession>
<proteinExistence type="predicted"/>
<keyword evidence="2" id="KW-1133">Transmembrane helix</keyword>
<comment type="caution">
    <text evidence="3">The sequence shown here is derived from an EMBL/GenBank/DDBJ whole genome shotgun (WGS) entry which is preliminary data.</text>
</comment>
<feature type="compositionally biased region" description="Polar residues" evidence="1">
    <location>
        <begin position="647"/>
        <end position="668"/>
    </location>
</feature>
<evidence type="ECO:0000256" key="1">
    <source>
        <dbReference type="SAM" id="MobiDB-lite"/>
    </source>
</evidence>
<evidence type="ECO:0008006" key="5">
    <source>
        <dbReference type="Google" id="ProtNLM"/>
    </source>
</evidence>
<keyword evidence="2" id="KW-0812">Transmembrane</keyword>
<sequence length="754" mass="83266">MDDRPAPGGLPSLYPLLPPSVAPVLLALLVVYVTIEAAFLARYRRVLIGNANRRTDPAPYRDYPDVSDRHLLLRRIVARLGRRGRRRRGLSDSESPEDGGGDAVGPPSSRPSPAGPSLGEPPDESARVYYDFIESWFVRRPDDDVPYEQFSEQLDRLGPGLLRPSPSMLRLARWSFADGPSYPAKQVDDADEGSSNRSSYESLPVLEGEVEAEDVAAAGKRSLDGGGVVRLRCEDSVNNDETISDDRLRRGNLDEFLSWAFFGTSYSSASADPSKVKALEGFYEVLEKEAGLTFEPGTHPSYRPRSFTLEDVRSLYRPHGVYAAVALAKGGTNLTLRLLGFRRHACGRGLAYWHRPPDRGRRLGQGMTPPPFLFFHGIAPGGHAPYAPMLLLGLLRGDDGEDEGRRRGWRERHVFLFENSPISYALETTAVCEGDTAHGVAEAVALHVDVTSDGGTRCALTVCGHSFGSCVVTWLLRSPVLRDRIGTALLLDPVSICLSDPDVVVNFLYHSRDCGPDGGGDTRLGRLARFANETKIRLVASSELGIETYLRRSFAWYNSELWLEDVAPSTRVYVFLSSRDEIVNSPGVTEEISCHNRRVERGKCGGPVVESAVWEDAGHANCVTNPGRWRDMRERLRAAEEAKRSIDTNFNHSSTSPPLKYTASSSDDASSVELAERTSTLHKVSYMLSRKDHNNFRKRYQYGQISRVSIRGVEAAAVEGSAEGSAQPIIRSLQSQKYKSGEKGVEKAKVWLWL</sequence>
<feature type="region of interest" description="Disordered" evidence="1">
    <location>
        <begin position="181"/>
        <end position="202"/>
    </location>
</feature>
<feature type="region of interest" description="Disordered" evidence="1">
    <location>
        <begin position="643"/>
        <end position="668"/>
    </location>
</feature>
<dbReference type="OMA" id="AWYNSEL"/>
<protein>
    <recommendedName>
        <fullName evidence="5">AB hydrolase-1 domain-containing protein</fullName>
    </recommendedName>
</protein>
<keyword evidence="2" id="KW-0472">Membrane</keyword>
<keyword evidence="4" id="KW-1185">Reference proteome</keyword>
<dbReference type="InterPro" id="IPR029058">
    <property type="entry name" value="AB_hydrolase_fold"/>
</dbReference>
<feature type="transmembrane region" description="Helical" evidence="2">
    <location>
        <begin position="20"/>
        <end position="41"/>
    </location>
</feature>
<evidence type="ECO:0000313" key="3">
    <source>
        <dbReference type="EMBL" id="EJK73724.1"/>
    </source>
</evidence>
<dbReference type="PANTHER" id="PTHR37471:SF1">
    <property type="entry name" value="AB HYDROLASE-1 DOMAIN-CONTAINING PROTEIN"/>
    <property type="match status" value="1"/>
</dbReference>
<dbReference type="Proteomes" id="UP000266841">
    <property type="component" value="Unassembled WGS sequence"/>
</dbReference>
<dbReference type="PANTHER" id="PTHR37471">
    <property type="entry name" value="UNNAMED PRODUCT"/>
    <property type="match status" value="1"/>
</dbReference>
<dbReference type="AlphaFoldDB" id="K0T9I9"/>
<feature type="region of interest" description="Disordered" evidence="1">
    <location>
        <begin position="84"/>
        <end position="123"/>
    </location>
</feature>
<dbReference type="eggNOG" id="ENOG502RRBV">
    <property type="taxonomic scope" value="Eukaryota"/>
</dbReference>